<reference evidence="1 2" key="1">
    <citation type="submission" date="2016-01" db="EMBL/GenBank/DDBJ databases">
        <authorList>
            <person name="Oliw E.H."/>
        </authorList>
    </citation>
    <scope>NUCLEOTIDE SEQUENCE [LARGE SCALE GENOMIC DNA]</scope>
    <source>
        <strain evidence="1 2">Zutra 3-1</strain>
    </source>
</reference>
<gene>
    <name evidence="1" type="ORF">AGR7C_Cc160136</name>
</gene>
<accession>A0A1S7PLB2</accession>
<dbReference type="AlphaFoldDB" id="A0A1S7PLB2"/>
<dbReference type="Proteomes" id="UP000191987">
    <property type="component" value="Unassembled WGS sequence"/>
</dbReference>
<evidence type="ECO:0000313" key="2">
    <source>
        <dbReference type="Proteomes" id="UP000191987"/>
    </source>
</evidence>
<protein>
    <recommendedName>
        <fullName evidence="3">Prophage LambdaW5, minor tail protein Z</fullName>
    </recommendedName>
</protein>
<organism evidence="1 2">
    <name type="scientific">Agrobacterium deltaense Zutra 3/1</name>
    <dbReference type="NCBI Taxonomy" id="1183427"/>
    <lineage>
        <taxon>Bacteria</taxon>
        <taxon>Pseudomonadati</taxon>
        <taxon>Pseudomonadota</taxon>
        <taxon>Alphaproteobacteria</taxon>
        <taxon>Hyphomicrobiales</taxon>
        <taxon>Rhizobiaceae</taxon>
        <taxon>Rhizobium/Agrobacterium group</taxon>
        <taxon>Agrobacterium</taxon>
    </lineage>
</organism>
<name>A0A1S7PLB2_9HYPH</name>
<evidence type="ECO:0000313" key="1">
    <source>
        <dbReference type="EMBL" id="CUX23177.1"/>
    </source>
</evidence>
<sequence length="190" mass="21329">MTELKIDASDMELLAAAFQHMPQDMQTKVMGRAMRRMRDMSRTRVGRKNAEHSQMPYGMIRDRLVAHFKAGGNTIELIEKSGWIPLYKLGASQTTRGVSVKLRGSYRHAFIASVAAGKKGASHTGVFQRVQGQTMINNRSRQAIRELFGANPAHAIVNNPQVYLEVLAALIEDHLAPRVLHEMDRLLPRL</sequence>
<proteinExistence type="predicted"/>
<dbReference type="RefSeq" id="WP_080817185.1">
    <property type="nucleotide sequence ID" value="NZ_LT009748.1"/>
</dbReference>
<evidence type="ECO:0008006" key="3">
    <source>
        <dbReference type="Google" id="ProtNLM"/>
    </source>
</evidence>
<dbReference type="EMBL" id="FBWG01000008">
    <property type="protein sequence ID" value="CUX23177.1"/>
    <property type="molecule type" value="Genomic_DNA"/>
</dbReference>